<evidence type="ECO:0000313" key="3">
    <source>
        <dbReference type="Proteomes" id="UP000030854"/>
    </source>
</evidence>
<proteinExistence type="predicted"/>
<dbReference type="Proteomes" id="UP000030854">
    <property type="component" value="Unassembled WGS sequence"/>
</dbReference>
<feature type="region of interest" description="Disordered" evidence="1">
    <location>
        <begin position="97"/>
        <end position="126"/>
    </location>
</feature>
<name>A0A0B1P8P7_UNCNE</name>
<reference evidence="2 3" key="1">
    <citation type="journal article" date="2014" name="BMC Genomics">
        <title>Adaptive genomic structural variation in the grape powdery mildew pathogen, Erysiphe necator.</title>
        <authorList>
            <person name="Jones L."/>
            <person name="Riaz S."/>
            <person name="Morales-Cruz A."/>
            <person name="Amrine K.C."/>
            <person name="McGuire B."/>
            <person name="Gubler W.D."/>
            <person name="Walker M.A."/>
            <person name="Cantu D."/>
        </authorList>
    </citation>
    <scope>NUCLEOTIDE SEQUENCE [LARGE SCALE GENOMIC DNA]</scope>
    <source>
        <strain evidence="3">c</strain>
    </source>
</reference>
<protein>
    <submittedName>
        <fullName evidence="2">Uncharacterized protein</fullName>
    </submittedName>
</protein>
<keyword evidence="3" id="KW-1185">Reference proteome</keyword>
<dbReference type="HOGENOM" id="CLU_135198_0_0_1"/>
<comment type="caution">
    <text evidence="2">The sequence shown here is derived from an EMBL/GenBank/DDBJ whole genome shotgun (WGS) entry which is preliminary data.</text>
</comment>
<dbReference type="EMBL" id="JNVN01001279">
    <property type="protein sequence ID" value="KHJ33710.1"/>
    <property type="molecule type" value="Genomic_DNA"/>
</dbReference>
<accession>A0A0B1P8P7</accession>
<organism evidence="2 3">
    <name type="scientific">Uncinula necator</name>
    <name type="common">Grape powdery mildew</name>
    <dbReference type="NCBI Taxonomy" id="52586"/>
    <lineage>
        <taxon>Eukaryota</taxon>
        <taxon>Fungi</taxon>
        <taxon>Dikarya</taxon>
        <taxon>Ascomycota</taxon>
        <taxon>Pezizomycotina</taxon>
        <taxon>Leotiomycetes</taxon>
        <taxon>Erysiphales</taxon>
        <taxon>Erysiphaceae</taxon>
        <taxon>Erysiphe</taxon>
    </lineage>
</organism>
<dbReference type="AlphaFoldDB" id="A0A0B1P8P7"/>
<evidence type="ECO:0000313" key="2">
    <source>
        <dbReference type="EMBL" id="KHJ33710.1"/>
    </source>
</evidence>
<sequence>MICPQPSMIFDGEDIPIRNNKPNSQTSDDENIDNETKVKLTCEEDLISSFENKKVVLQEDHYSVQKQILDIPPKLRVNPSDIDESYIIFGKRTRKERKRPRTWNSAKELQRLHQSELPPPPSSWRELKNHPYSQALRNAMMVEYNALIAKDVIKKVKHTNNMKPIHLR</sequence>
<feature type="region of interest" description="Disordered" evidence="1">
    <location>
        <begin position="11"/>
        <end position="33"/>
    </location>
</feature>
<evidence type="ECO:0000256" key="1">
    <source>
        <dbReference type="SAM" id="MobiDB-lite"/>
    </source>
</evidence>
<gene>
    <name evidence="2" type="ORF">EV44_g3466</name>
</gene>